<proteinExistence type="predicted"/>
<protein>
    <submittedName>
        <fullName evidence="1">Uncharacterized protein</fullName>
    </submittedName>
</protein>
<name>A0A8W8HUQ9_MAGGI</name>
<dbReference type="Proteomes" id="UP000005408">
    <property type="component" value="Unassembled WGS sequence"/>
</dbReference>
<evidence type="ECO:0000313" key="2">
    <source>
        <dbReference type="Proteomes" id="UP000005408"/>
    </source>
</evidence>
<dbReference type="EnsemblMetazoa" id="G11046.6">
    <property type="protein sequence ID" value="G11046.6:cds"/>
    <property type="gene ID" value="G11046"/>
</dbReference>
<sequence length="83" mass="9576">MKIKKLNAHVHLGIHFQADGMWINHITIIHEKVCKRLNILRLLKHVIDRNSFIKMHFALMLEKVQVEASGIITGLRVTSISII</sequence>
<evidence type="ECO:0000313" key="1">
    <source>
        <dbReference type="EnsemblMetazoa" id="G11046.6:cds"/>
    </source>
</evidence>
<dbReference type="AlphaFoldDB" id="A0A8W8HUQ9"/>
<reference evidence="1" key="1">
    <citation type="submission" date="2022-08" db="UniProtKB">
        <authorList>
            <consortium name="EnsemblMetazoa"/>
        </authorList>
    </citation>
    <scope>IDENTIFICATION</scope>
    <source>
        <strain evidence="1">05x7-T-G4-1.051#20</strain>
    </source>
</reference>
<accession>A0A8W8HUQ9</accession>
<keyword evidence="2" id="KW-1185">Reference proteome</keyword>
<organism evidence="1 2">
    <name type="scientific">Magallana gigas</name>
    <name type="common">Pacific oyster</name>
    <name type="synonym">Crassostrea gigas</name>
    <dbReference type="NCBI Taxonomy" id="29159"/>
    <lineage>
        <taxon>Eukaryota</taxon>
        <taxon>Metazoa</taxon>
        <taxon>Spiralia</taxon>
        <taxon>Lophotrochozoa</taxon>
        <taxon>Mollusca</taxon>
        <taxon>Bivalvia</taxon>
        <taxon>Autobranchia</taxon>
        <taxon>Pteriomorphia</taxon>
        <taxon>Ostreida</taxon>
        <taxon>Ostreoidea</taxon>
        <taxon>Ostreidae</taxon>
        <taxon>Magallana</taxon>
    </lineage>
</organism>